<keyword evidence="4" id="KW-1185">Reference proteome</keyword>
<evidence type="ECO:0000259" key="2">
    <source>
        <dbReference type="PROSITE" id="PS50174"/>
    </source>
</evidence>
<dbReference type="GO" id="GO:0003676">
    <property type="term" value="F:nucleic acid binding"/>
    <property type="evidence" value="ECO:0007669"/>
    <property type="project" value="InterPro"/>
</dbReference>
<feature type="region of interest" description="Disordered" evidence="1">
    <location>
        <begin position="47"/>
        <end position="76"/>
    </location>
</feature>
<dbReference type="SMART" id="SM00443">
    <property type="entry name" value="G_patch"/>
    <property type="match status" value="1"/>
</dbReference>
<feature type="domain" description="G-patch" evidence="2">
    <location>
        <begin position="184"/>
        <end position="227"/>
    </location>
</feature>
<name>A0AAW1S253_9CHLO</name>
<dbReference type="InterPro" id="IPR000467">
    <property type="entry name" value="G_patch_dom"/>
</dbReference>
<proteinExistence type="predicted"/>
<dbReference type="EMBL" id="JALJOS010000004">
    <property type="protein sequence ID" value="KAK9840070.1"/>
    <property type="molecule type" value="Genomic_DNA"/>
</dbReference>
<evidence type="ECO:0000313" key="4">
    <source>
        <dbReference type="Proteomes" id="UP001438707"/>
    </source>
</evidence>
<gene>
    <name evidence="3" type="ORF">WJX74_002903</name>
</gene>
<evidence type="ECO:0000256" key="1">
    <source>
        <dbReference type="SAM" id="MobiDB-lite"/>
    </source>
</evidence>
<dbReference type="PANTHER" id="PTHR14195">
    <property type="entry name" value="G PATCH DOMAIN CONTAINING PROTEIN 2"/>
    <property type="match status" value="1"/>
</dbReference>
<feature type="compositionally biased region" description="Polar residues" evidence="1">
    <location>
        <begin position="50"/>
        <end position="60"/>
    </location>
</feature>
<sequence length="227" mass="24850">MPKILPRGERAQCPVVEDTGFLPDVLAKISADVKGLQKLVEEVDEEPLTASLQEVSSPQHSRGRHTRQRQTSPPCTPAFDLAEVLARLDTFVTESDDRLELEPLPKSQRKQVAALANLYALEARACGRAGQTFFKTLNTKPLSSEDQIQAKRLLACSFRPPQSKKARTALRQQTRSALPVPVPESNIGNQLLRGLGWQEGQGLGASQSGIVEPLLPERRTGRQGLGC</sequence>
<evidence type="ECO:0000313" key="3">
    <source>
        <dbReference type="EMBL" id="KAK9840070.1"/>
    </source>
</evidence>
<dbReference type="AlphaFoldDB" id="A0AAW1S253"/>
<dbReference type="InterPro" id="IPR051189">
    <property type="entry name" value="Splicing_assoc_domain"/>
</dbReference>
<organism evidence="3 4">
    <name type="scientific">Apatococcus lobatus</name>
    <dbReference type="NCBI Taxonomy" id="904363"/>
    <lineage>
        <taxon>Eukaryota</taxon>
        <taxon>Viridiplantae</taxon>
        <taxon>Chlorophyta</taxon>
        <taxon>core chlorophytes</taxon>
        <taxon>Trebouxiophyceae</taxon>
        <taxon>Chlorellales</taxon>
        <taxon>Chlorellaceae</taxon>
        <taxon>Apatococcus</taxon>
    </lineage>
</organism>
<dbReference type="Proteomes" id="UP001438707">
    <property type="component" value="Unassembled WGS sequence"/>
</dbReference>
<feature type="region of interest" description="Disordered" evidence="1">
    <location>
        <begin position="208"/>
        <end position="227"/>
    </location>
</feature>
<protein>
    <recommendedName>
        <fullName evidence="2">G-patch domain-containing protein</fullName>
    </recommendedName>
</protein>
<reference evidence="3 4" key="1">
    <citation type="journal article" date="2024" name="Nat. Commun.">
        <title>Phylogenomics reveals the evolutionary origins of lichenization in chlorophyte algae.</title>
        <authorList>
            <person name="Puginier C."/>
            <person name="Libourel C."/>
            <person name="Otte J."/>
            <person name="Skaloud P."/>
            <person name="Haon M."/>
            <person name="Grisel S."/>
            <person name="Petersen M."/>
            <person name="Berrin J.G."/>
            <person name="Delaux P.M."/>
            <person name="Dal Grande F."/>
            <person name="Keller J."/>
        </authorList>
    </citation>
    <scope>NUCLEOTIDE SEQUENCE [LARGE SCALE GENOMIC DNA]</scope>
    <source>
        <strain evidence="3 4">SAG 2145</strain>
    </source>
</reference>
<dbReference type="PROSITE" id="PS50174">
    <property type="entry name" value="G_PATCH"/>
    <property type="match status" value="1"/>
</dbReference>
<accession>A0AAW1S253</accession>
<comment type="caution">
    <text evidence="3">The sequence shown here is derived from an EMBL/GenBank/DDBJ whole genome shotgun (WGS) entry which is preliminary data.</text>
</comment>
<dbReference type="Pfam" id="PF01585">
    <property type="entry name" value="G-patch"/>
    <property type="match status" value="1"/>
</dbReference>